<evidence type="ECO:0000313" key="2">
    <source>
        <dbReference type="Proteomes" id="UP000584587"/>
    </source>
</evidence>
<sequence>MKNTEVTNLIFDTNILIQYLEKTKNPVISQKLNDFLQFGGLHYTIIFGGKTMIKELTCNKQNTSLLDLLLYSTSNATSPKIDIKDDEKMNLEIDIFAKKEKLNKRGTDAGIIFISYKCCVKILFTDDKKLKNKIVSNRFSYLNQNWLPIIHNSNDILNKIKTNDILF</sequence>
<gene>
    <name evidence="1" type="ORF">HER12_01180</name>
</gene>
<dbReference type="Proteomes" id="UP000584587">
    <property type="component" value="Unassembled WGS sequence"/>
</dbReference>
<dbReference type="EMBL" id="JAAVVK010000001">
    <property type="protein sequence ID" value="NKE38370.1"/>
    <property type="molecule type" value="Genomic_DNA"/>
</dbReference>
<proteinExistence type="predicted"/>
<dbReference type="AlphaFoldDB" id="A0A846TQ01"/>
<keyword evidence="2" id="KW-1185">Reference proteome</keyword>
<organism evidence="1 2">
    <name type="scientific">Spiroplasma platyhelix PALS-1</name>
    <dbReference type="NCBI Taxonomy" id="1276218"/>
    <lineage>
        <taxon>Bacteria</taxon>
        <taxon>Bacillati</taxon>
        <taxon>Mycoplasmatota</taxon>
        <taxon>Mollicutes</taxon>
        <taxon>Entomoplasmatales</taxon>
        <taxon>Spiroplasmataceae</taxon>
        <taxon>Spiroplasma</taxon>
    </lineage>
</organism>
<evidence type="ECO:0000313" key="1">
    <source>
        <dbReference type="EMBL" id="NKE38370.1"/>
    </source>
</evidence>
<comment type="caution">
    <text evidence="1">The sequence shown here is derived from an EMBL/GenBank/DDBJ whole genome shotgun (WGS) entry which is preliminary data.</text>
</comment>
<protein>
    <submittedName>
        <fullName evidence="1">Uncharacterized protein</fullName>
    </submittedName>
</protein>
<accession>A0A846TQ01</accession>
<reference evidence="1 2" key="1">
    <citation type="submission" date="2020-04" db="EMBL/GenBank/DDBJ databases">
        <title>Complete genome sequence of Spiroplasma platyhelix ATCC 51748, an insect isolate.</title>
        <authorList>
            <person name="Green E.A."/>
            <person name="Klassen J.L."/>
        </authorList>
    </citation>
    <scope>NUCLEOTIDE SEQUENCE [LARGE SCALE GENOMIC DNA]</scope>
    <source>
        <strain evidence="1 2">PALS-1</strain>
    </source>
</reference>
<dbReference type="RefSeq" id="WP_168104844.1">
    <property type="nucleotide sequence ID" value="NZ_CP051215.1"/>
</dbReference>
<name>A0A846TQ01_9MOLU</name>